<dbReference type="EMBL" id="KK114528">
    <property type="protein sequence ID" value="KFM62652.1"/>
    <property type="molecule type" value="Genomic_DNA"/>
</dbReference>
<proteinExistence type="predicted"/>
<organism evidence="1 2">
    <name type="scientific">Stegodyphus mimosarum</name>
    <name type="common">African social velvet spider</name>
    <dbReference type="NCBI Taxonomy" id="407821"/>
    <lineage>
        <taxon>Eukaryota</taxon>
        <taxon>Metazoa</taxon>
        <taxon>Ecdysozoa</taxon>
        <taxon>Arthropoda</taxon>
        <taxon>Chelicerata</taxon>
        <taxon>Arachnida</taxon>
        <taxon>Araneae</taxon>
        <taxon>Araneomorphae</taxon>
        <taxon>Entelegynae</taxon>
        <taxon>Eresoidea</taxon>
        <taxon>Eresidae</taxon>
        <taxon>Stegodyphus</taxon>
    </lineage>
</organism>
<feature type="non-terminal residue" evidence="1">
    <location>
        <position position="78"/>
    </location>
</feature>
<accession>A0A087TC13</accession>
<keyword evidence="2" id="KW-1185">Reference proteome</keyword>
<reference evidence="1 2" key="1">
    <citation type="submission" date="2013-11" db="EMBL/GenBank/DDBJ databases">
        <title>Genome sequencing of Stegodyphus mimosarum.</title>
        <authorList>
            <person name="Bechsgaard J."/>
        </authorList>
    </citation>
    <scope>NUCLEOTIDE SEQUENCE [LARGE SCALE GENOMIC DNA]</scope>
</reference>
<evidence type="ECO:0000313" key="1">
    <source>
        <dbReference type="EMBL" id="KFM62652.1"/>
    </source>
</evidence>
<dbReference type="Proteomes" id="UP000054359">
    <property type="component" value="Unassembled WGS sequence"/>
</dbReference>
<protein>
    <submittedName>
        <fullName evidence="1">Uncharacterized protein</fullName>
    </submittedName>
</protein>
<evidence type="ECO:0000313" key="2">
    <source>
        <dbReference type="Proteomes" id="UP000054359"/>
    </source>
</evidence>
<gene>
    <name evidence="1" type="ORF">X975_08469</name>
</gene>
<dbReference type="AlphaFoldDB" id="A0A087TC13"/>
<name>A0A087TC13_STEMI</name>
<sequence length="78" mass="8700">MQNINSGLLNMAEITTPKEGCFLGRLSHENFLIIMTHVGKIRKISHASSLYALRRIRIELPGFSSANHVVIEGRLVAK</sequence>